<sequence>MAAAAKTHQNSSIKLEYSSATCDSHTPACSGLPSVSPCRKYLTERCRMVSLAIGGPQTQDYRIRIQPEVNLIAIDAWNPSLILHFLGLTTIQDRVRNFAFRLYEATPLDHPMGIFHGFDVKDDGPRLLVKIACWTHKPVAARPLDSQDRSVLVTFAGPTLPRFITYRLHHKQITPFRPNATVCTRCYLLGHTHDVCPTETPCFSTCGCPPHRVEIGGCHKPPIWINCQGPHIATDNSCTLKKQLTKQRRSQHKVRIARHRQSPPPTRTNAPTAPTNHNSEIIVSIFQPGDHSSQSSPPLSRHTTYSVEWPRLPHHPNLHHAAASTSTGTKKSQPAPSHSKVAKKANSPNLCAQTPAVSTPGASATRAPQPKVMAPMPEPYQAALAALEERLNRRLQDKLIRLSPSSLKLWKMFSPG</sequence>
<protein>
    <submittedName>
        <fullName evidence="1">Uncharacterized protein</fullName>
    </submittedName>
</protein>
<accession>A0ACB8CV70</accession>
<comment type="caution">
    <text evidence="1">The sequence shown here is derived from an EMBL/GenBank/DDBJ whole genome shotgun (WGS) entry which is preliminary data.</text>
</comment>
<name>A0ACB8CV70_DERSI</name>
<organism evidence="1 2">
    <name type="scientific">Dermacentor silvarum</name>
    <name type="common">Tick</name>
    <dbReference type="NCBI Taxonomy" id="543639"/>
    <lineage>
        <taxon>Eukaryota</taxon>
        <taxon>Metazoa</taxon>
        <taxon>Ecdysozoa</taxon>
        <taxon>Arthropoda</taxon>
        <taxon>Chelicerata</taxon>
        <taxon>Arachnida</taxon>
        <taxon>Acari</taxon>
        <taxon>Parasitiformes</taxon>
        <taxon>Ixodida</taxon>
        <taxon>Ixodoidea</taxon>
        <taxon>Ixodidae</taxon>
        <taxon>Rhipicephalinae</taxon>
        <taxon>Dermacentor</taxon>
    </lineage>
</organism>
<dbReference type="EMBL" id="CM023473">
    <property type="protein sequence ID" value="KAH7953070.1"/>
    <property type="molecule type" value="Genomic_DNA"/>
</dbReference>
<proteinExistence type="predicted"/>
<reference evidence="1" key="1">
    <citation type="submission" date="2020-05" db="EMBL/GenBank/DDBJ databases">
        <title>Large-scale comparative analyses of tick genomes elucidate their genetic diversity and vector capacities.</title>
        <authorList>
            <person name="Jia N."/>
            <person name="Wang J."/>
            <person name="Shi W."/>
            <person name="Du L."/>
            <person name="Sun Y."/>
            <person name="Zhan W."/>
            <person name="Jiang J."/>
            <person name="Wang Q."/>
            <person name="Zhang B."/>
            <person name="Ji P."/>
            <person name="Sakyi L.B."/>
            <person name="Cui X."/>
            <person name="Yuan T."/>
            <person name="Jiang B."/>
            <person name="Yang W."/>
            <person name="Lam T.T.-Y."/>
            <person name="Chang Q."/>
            <person name="Ding S."/>
            <person name="Wang X."/>
            <person name="Zhu J."/>
            <person name="Ruan X."/>
            <person name="Zhao L."/>
            <person name="Wei J."/>
            <person name="Que T."/>
            <person name="Du C."/>
            <person name="Cheng J."/>
            <person name="Dai P."/>
            <person name="Han X."/>
            <person name="Huang E."/>
            <person name="Gao Y."/>
            <person name="Liu J."/>
            <person name="Shao H."/>
            <person name="Ye R."/>
            <person name="Li L."/>
            <person name="Wei W."/>
            <person name="Wang X."/>
            <person name="Wang C."/>
            <person name="Yang T."/>
            <person name="Huo Q."/>
            <person name="Li W."/>
            <person name="Guo W."/>
            <person name="Chen H."/>
            <person name="Zhou L."/>
            <person name="Ni X."/>
            <person name="Tian J."/>
            <person name="Zhou Y."/>
            <person name="Sheng Y."/>
            <person name="Liu T."/>
            <person name="Pan Y."/>
            <person name="Xia L."/>
            <person name="Li J."/>
            <person name="Zhao F."/>
            <person name="Cao W."/>
        </authorList>
    </citation>
    <scope>NUCLEOTIDE SEQUENCE</scope>
    <source>
        <strain evidence="1">Dsil-2018</strain>
    </source>
</reference>
<evidence type="ECO:0000313" key="1">
    <source>
        <dbReference type="EMBL" id="KAH7953070.1"/>
    </source>
</evidence>
<evidence type="ECO:0000313" key="2">
    <source>
        <dbReference type="Proteomes" id="UP000821865"/>
    </source>
</evidence>
<keyword evidence="2" id="KW-1185">Reference proteome</keyword>
<dbReference type="Proteomes" id="UP000821865">
    <property type="component" value="Chromosome 4"/>
</dbReference>
<gene>
    <name evidence="1" type="ORF">HPB49_004219</name>
</gene>